<keyword evidence="1" id="KW-0472">Membrane</keyword>
<evidence type="ECO:0000256" key="1">
    <source>
        <dbReference type="SAM" id="Phobius"/>
    </source>
</evidence>
<name>A0A5C5WS22_9BACT</name>
<keyword evidence="3" id="KW-1185">Reference proteome</keyword>
<organism evidence="2 3">
    <name type="scientific">Rubripirellula amarantea</name>
    <dbReference type="NCBI Taxonomy" id="2527999"/>
    <lineage>
        <taxon>Bacteria</taxon>
        <taxon>Pseudomonadati</taxon>
        <taxon>Planctomycetota</taxon>
        <taxon>Planctomycetia</taxon>
        <taxon>Pirellulales</taxon>
        <taxon>Pirellulaceae</taxon>
        <taxon>Rubripirellula</taxon>
    </lineage>
</organism>
<dbReference type="EMBL" id="SJPI01000001">
    <property type="protein sequence ID" value="TWT52961.1"/>
    <property type="molecule type" value="Genomic_DNA"/>
</dbReference>
<gene>
    <name evidence="2" type="ORF">Pla22_05890</name>
</gene>
<dbReference type="RefSeq" id="WP_146513253.1">
    <property type="nucleotide sequence ID" value="NZ_SJPI01000001.1"/>
</dbReference>
<dbReference type="InterPro" id="IPR025489">
    <property type="entry name" value="DUF4381"/>
</dbReference>
<reference evidence="2 3" key="1">
    <citation type="submission" date="2019-02" db="EMBL/GenBank/DDBJ databases">
        <title>Deep-cultivation of Planctomycetes and their phenomic and genomic characterization uncovers novel biology.</title>
        <authorList>
            <person name="Wiegand S."/>
            <person name="Jogler M."/>
            <person name="Boedeker C."/>
            <person name="Pinto D."/>
            <person name="Vollmers J."/>
            <person name="Rivas-Marin E."/>
            <person name="Kohn T."/>
            <person name="Peeters S.H."/>
            <person name="Heuer A."/>
            <person name="Rast P."/>
            <person name="Oberbeckmann S."/>
            <person name="Bunk B."/>
            <person name="Jeske O."/>
            <person name="Meyerdierks A."/>
            <person name="Storesund J.E."/>
            <person name="Kallscheuer N."/>
            <person name="Luecker S."/>
            <person name="Lage O.M."/>
            <person name="Pohl T."/>
            <person name="Merkel B.J."/>
            <person name="Hornburger P."/>
            <person name="Mueller R.-W."/>
            <person name="Bruemmer F."/>
            <person name="Labrenz M."/>
            <person name="Spormann A.M."/>
            <person name="Op Den Camp H."/>
            <person name="Overmann J."/>
            <person name="Amann R."/>
            <person name="Jetten M.S.M."/>
            <person name="Mascher T."/>
            <person name="Medema M.H."/>
            <person name="Devos D.P."/>
            <person name="Kaster A.-K."/>
            <person name="Ovreas L."/>
            <person name="Rohde M."/>
            <person name="Galperin M.Y."/>
            <person name="Jogler C."/>
        </authorList>
    </citation>
    <scope>NUCLEOTIDE SEQUENCE [LARGE SCALE GENOMIC DNA]</scope>
    <source>
        <strain evidence="2 3">Pla22</strain>
    </source>
</reference>
<keyword evidence="1" id="KW-0812">Transmembrane</keyword>
<proteinExistence type="predicted"/>
<protein>
    <recommendedName>
        <fullName evidence="4">DUF4381 domain-containing protein</fullName>
    </recommendedName>
</protein>
<comment type="caution">
    <text evidence="2">The sequence shown here is derived from an EMBL/GenBank/DDBJ whole genome shotgun (WGS) entry which is preliminary data.</text>
</comment>
<dbReference type="Proteomes" id="UP000316598">
    <property type="component" value="Unassembled WGS sequence"/>
</dbReference>
<feature type="transmembrane region" description="Helical" evidence="1">
    <location>
        <begin position="27"/>
        <end position="49"/>
    </location>
</feature>
<keyword evidence="1" id="KW-1133">Transmembrane helix</keyword>
<evidence type="ECO:0000313" key="2">
    <source>
        <dbReference type="EMBL" id="TWT52961.1"/>
    </source>
</evidence>
<dbReference type="OrthoDB" id="283083at2"/>
<sequence length="164" mass="18821">MESDPYSLSALEDIIAPDPVGWFPLAMGWWFVIALGAIWLAYGFIVWVIEYRHNSYRREGVKLIKKLRDEPSLEVGLRRIDEVLKRVAMVSYSRERVASLWGTDWVAFLRSSVQEFRLSDSNAKIMAAANYQKVADTFGREDYLATLQAASAWIREHDRGDDAC</sequence>
<accession>A0A5C5WS22</accession>
<dbReference type="Pfam" id="PF14316">
    <property type="entry name" value="DUF4381"/>
    <property type="match status" value="1"/>
</dbReference>
<dbReference type="AlphaFoldDB" id="A0A5C5WS22"/>
<evidence type="ECO:0000313" key="3">
    <source>
        <dbReference type="Proteomes" id="UP000316598"/>
    </source>
</evidence>
<evidence type="ECO:0008006" key="4">
    <source>
        <dbReference type="Google" id="ProtNLM"/>
    </source>
</evidence>